<evidence type="ECO:0008006" key="4">
    <source>
        <dbReference type="Google" id="ProtNLM"/>
    </source>
</evidence>
<keyword evidence="1" id="KW-0812">Transmembrane</keyword>
<organism evidence="2 3">
    <name type="scientific">Roseateles subflavus</name>
    <dbReference type="NCBI Taxonomy" id="3053353"/>
    <lineage>
        <taxon>Bacteria</taxon>
        <taxon>Pseudomonadati</taxon>
        <taxon>Pseudomonadota</taxon>
        <taxon>Betaproteobacteria</taxon>
        <taxon>Burkholderiales</taxon>
        <taxon>Sphaerotilaceae</taxon>
        <taxon>Roseateles</taxon>
    </lineage>
</organism>
<protein>
    <recommendedName>
        <fullName evidence="4">PH domain-containing protein</fullName>
    </recommendedName>
</protein>
<evidence type="ECO:0000313" key="2">
    <source>
        <dbReference type="EMBL" id="MDL5030564.1"/>
    </source>
</evidence>
<name>A0ABT7LDN1_9BURK</name>
<sequence>MTPVHYRRFRYAFWPLWRTQLSVCMALIGTTLVLKSVWTGQPIQRPDLLLHVGMGLLMAVAMAGPVLAFRFRVGPQGLHTFDARGRWQTLPWAAIRSVEPAPLLHFPHLRLQVDGEARRFWLPLMLADLDGLHQAVVETAGAAHPLARALPRPARPAYRS</sequence>
<keyword evidence="1" id="KW-0472">Membrane</keyword>
<evidence type="ECO:0000313" key="3">
    <source>
        <dbReference type="Proteomes" id="UP001238603"/>
    </source>
</evidence>
<dbReference type="Proteomes" id="UP001238603">
    <property type="component" value="Unassembled WGS sequence"/>
</dbReference>
<evidence type="ECO:0000256" key="1">
    <source>
        <dbReference type="SAM" id="Phobius"/>
    </source>
</evidence>
<gene>
    <name evidence="2" type="ORF">QRD43_01485</name>
</gene>
<keyword evidence="3" id="KW-1185">Reference proteome</keyword>
<accession>A0ABT7LDN1</accession>
<keyword evidence="1" id="KW-1133">Transmembrane helix</keyword>
<reference evidence="2 3" key="1">
    <citation type="submission" date="2023-06" db="EMBL/GenBank/DDBJ databases">
        <title>Pelomonas sp. APW6 16S ribosomal RNA gene genome sequencing and assembly.</title>
        <authorList>
            <person name="Woo H."/>
        </authorList>
    </citation>
    <scope>NUCLEOTIDE SEQUENCE [LARGE SCALE GENOMIC DNA]</scope>
    <source>
        <strain evidence="2 3">APW6</strain>
    </source>
</reference>
<proteinExistence type="predicted"/>
<feature type="transmembrane region" description="Helical" evidence="1">
    <location>
        <begin position="50"/>
        <end position="69"/>
    </location>
</feature>
<dbReference type="EMBL" id="JASVDS010000001">
    <property type="protein sequence ID" value="MDL5030564.1"/>
    <property type="molecule type" value="Genomic_DNA"/>
</dbReference>
<comment type="caution">
    <text evidence="2">The sequence shown here is derived from an EMBL/GenBank/DDBJ whole genome shotgun (WGS) entry which is preliminary data.</text>
</comment>
<dbReference type="RefSeq" id="WP_285980697.1">
    <property type="nucleotide sequence ID" value="NZ_JASVDS010000001.1"/>
</dbReference>
<feature type="transmembrane region" description="Helical" evidence="1">
    <location>
        <begin position="21"/>
        <end position="38"/>
    </location>
</feature>